<evidence type="ECO:0000313" key="2">
    <source>
        <dbReference type="EMBL" id="KAK2638335.1"/>
    </source>
</evidence>
<feature type="region of interest" description="Disordered" evidence="1">
    <location>
        <begin position="195"/>
        <end position="217"/>
    </location>
</feature>
<evidence type="ECO:0000313" key="3">
    <source>
        <dbReference type="Proteomes" id="UP001280121"/>
    </source>
</evidence>
<dbReference type="PANTHER" id="PTHR47481:SF10">
    <property type="entry name" value="COPIA-LIKE POLYPROTEIN_RETROTRANSPOSON"/>
    <property type="match status" value="1"/>
</dbReference>
<keyword evidence="3" id="KW-1185">Reference proteome</keyword>
<evidence type="ECO:0000256" key="1">
    <source>
        <dbReference type="SAM" id="MobiDB-lite"/>
    </source>
</evidence>
<dbReference type="AlphaFoldDB" id="A0AAD9TMN7"/>
<accession>A0AAD9TMN7</accession>
<proteinExistence type="predicted"/>
<sequence>MEPLIQSINTTHHLIEGSEPVKEITKEDGKTEPNPDYLFWTWNDGLLTTWLPRNIETEVLISQENMTSAHKTWKSIEEQILSTTIEKEMTLNDTLMSLKKDNLSLDEYLKKFKSLCDSLATIKKPVDEIRKVFQLARGGIRAGFMETRAKSNTEFCSEIHEILARHKTKFEEFIANNETRFEQILNELQALRLQQSQNQPQPHPYPPHQHGQTVTGQIQPNSEREINPFETEGTDPMGWIFKAEQYFEFKGIAHQQQMQLASFHLENVVLKWYRWYTKFRGALS</sequence>
<evidence type="ECO:0008006" key="4">
    <source>
        <dbReference type="Google" id="ProtNLM"/>
    </source>
</evidence>
<feature type="compositionally biased region" description="Basic and acidic residues" evidence="1">
    <location>
        <begin position="13"/>
        <end position="30"/>
    </location>
</feature>
<dbReference type="Pfam" id="PF14223">
    <property type="entry name" value="Retrotran_gag_2"/>
    <property type="match status" value="1"/>
</dbReference>
<feature type="compositionally biased region" description="Polar residues" evidence="1">
    <location>
        <begin position="1"/>
        <end position="12"/>
    </location>
</feature>
<dbReference type="PANTHER" id="PTHR47481">
    <property type="match status" value="1"/>
</dbReference>
<gene>
    <name evidence="2" type="ORF">Ddye_026130</name>
</gene>
<organism evidence="2 3">
    <name type="scientific">Dipteronia dyeriana</name>
    <dbReference type="NCBI Taxonomy" id="168575"/>
    <lineage>
        <taxon>Eukaryota</taxon>
        <taxon>Viridiplantae</taxon>
        <taxon>Streptophyta</taxon>
        <taxon>Embryophyta</taxon>
        <taxon>Tracheophyta</taxon>
        <taxon>Spermatophyta</taxon>
        <taxon>Magnoliopsida</taxon>
        <taxon>eudicotyledons</taxon>
        <taxon>Gunneridae</taxon>
        <taxon>Pentapetalae</taxon>
        <taxon>rosids</taxon>
        <taxon>malvids</taxon>
        <taxon>Sapindales</taxon>
        <taxon>Sapindaceae</taxon>
        <taxon>Hippocastanoideae</taxon>
        <taxon>Acereae</taxon>
        <taxon>Dipteronia</taxon>
    </lineage>
</organism>
<comment type="caution">
    <text evidence="2">The sequence shown here is derived from an EMBL/GenBank/DDBJ whole genome shotgun (WGS) entry which is preliminary data.</text>
</comment>
<reference evidence="2" key="1">
    <citation type="journal article" date="2023" name="Plant J.">
        <title>Genome sequences and population genomics provide insights into the demographic history, inbreeding, and mutation load of two 'living fossil' tree species of Dipteronia.</title>
        <authorList>
            <person name="Feng Y."/>
            <person name="Comes H.P."/>
            <person name="Chen J."/>
            <person name="Zhu S."/>
            <person name="Lu R."/>
            <person name="Zhang X."/>
            <person name="Li P."/>
            <person name="Qiu J."/>
            <person name="Olsen K.M."/>
            <person name="Qiu Y."/>
        </authorList>
    </citation>
    <scope>NUCLEOTIDE SEQUENCE</scope>
    <source>
        <strain evidence="2">KIB01</strain>
    </source>
</reference>
<dbReference type="Proteomes" id="UP001280121">
    <property type="component" value="Unassembled WGS sequence"/>
</dbReference>
<name>A0AAD9TMN7_9ROSI</name>
<dbReference type="EMBL" id="JANJYI010000008">
    <property type="protein sequence ID" value="KAK2638335.1"/>
    <property type="molecule type" value="Genomic_DNA"/>
</dbReference>
<feature type="region of interest" description="Disordered" evidence="1">
    <location>
        <begin position="1"/>
        <end position="30"/>
    </location>
</feature>
<protein>
    <recommendedName>
        <fullName evidence="4">Retrotransposon gag domain-containing protein</fullName>
    </recommendedName>
</protein>